<dbReference type="Proteomes" id="UP001280581">
    <property type="component" value="Unassembled WGS sequence"/>
</dbReference>
<protein>
    <submittedName>
        <fullName evidence="2">Uncharacterized protein</fullName>
    </submittedName>
</protein>
<dbReference type="EMBL" id="WVTA01000011">
    <property type="protein sequence ID" value="KAK3203114.1"/>
    <property type="molecule type" value="Genomic_DNA"/>
</dbReference>
<accession>A0AAN6LSR1</accession>
<feature type="signal peptide" evidence="1">
    <location>
        <begin position="1"/>
        <end position="17"/>
    </location>
</feature>
<evidence type="ECO:0000313" key="3">
    <source>
        <dbReference type="Proteomes" id="UP001280581"/>
    </source>
</evidence>
<evidence type="ECO:0000313" key="2">
    <source>
        <dbReference type="EMBL" id="KAK3203114.1"/>
    </source>
</evidence>
<sequence>MQALTTLLLLATATASALPSPNLNSRSTISATIYPEPNFQGEPTYLSDLPNNQCTAVPEGTAVGSFKVDSGALCRLTYNADTCSLHGDLFVFPDTPAEDVGDGVEKRGVIVW</sequence>
<keyword evidence="1" id="KW-0732">Signal</keyword>
<reference evidence="2 3" key="1">
    <citation type="submission" date="2021-02" db="EMBL/GenBank/DDBJ databases">
        <title>Genome assembly of Pseudopithomyces chartarum.</title>
        <authorList>
            <person name="Jauregui R."/>
            <person name="Singh J."/>
            <person name="Voisey C."/>
        </authorList>
    </citation>
    <scope>NUCLEOTIDE SEQUENCE [LARGE SCALE GENOMIC DNA]</scope>
    <source>
        <strain evidence="2 3">AGR01</strain>
    </source>
</reference>
<dbReference type="AlphaFoldDB" id="A0AAN6LSR1"/>
<organism evidence="2 3">
    <name type="scientific">Pseudopithomyces chartarum</name>
    <dbReference type="NCBI Taxonomy" id="1892770"/>
    <lineage>
        <taxon>Eukaryota</taxon>
        <taxon>Fungi</taxon>
        <taxon>Dikarya</taxon>
        <taxon>Ascomycota</taxon>
        <taxon>Pezizomycotina</taxon>
        <taxon>Dothideomycetes</taxon>
        <taxon>Pleosporomycetidae</taxon>
        <taxon>Pleosporales</taxon>
        <taxon>Massarineae</taxon>
        <taxon>Didymosphaeriaceae</taxon>
        <taxon>Pseudopithomyces</taxon>
    </lineage>
</organism>
<feature type="chain" id="PRO_5042954094" evidence="1">
    <location>
        <begin position="18"/>
        <end position="112"/>
    </location>
</feature>
<keyword evidence="3" id="KW-1185">Reference proteome</keyword>
<gene>
    <name evidence="2" type="ORF">GRF29_112g270928</name>
</gene>
<evidence type="ECO:0000256" key="1">
    <source>
        <dbReference type="SAM" id="SignalP"/>
    </source>
</evidence>
<name>A0AAN6LSR1_9PLEO</name>
<comment type="caution">
    <text evidence="2">The sequence shown here is derived from an EMBL/GenBank/DDBJ whole genome shotgun (WGS) entry which is preliminary data.</text>
</comment>
<proteinExistence type="predicted"/>